<protein>
    <submittedName>
        <fullName evidence="1">Uncharacterized protein</fullName>
    </submittedName>
</protein>
<accession>A0AAV4STE8</accession>
<comment type="caution">
    <text evidence="1">The sequence shown here is derived from an EMBL/GenBank/DDBJ whole genome shotgun (WGS) entry which is preliminary data.</text>
</comment>
<sequence>MHHFLPDLEFTTSLEIITTITLHFSSLISKLPFKQLSPHNIPLKLALHLPVKLTYHHQHPFLPVDLEVTILIENITTITLHYSSLIWKLPLTTIIATQHTFGLHLPTKLTHHHQHHLLPADLEFTTTLEITTTISGKITITTF</sequence>
<organism evidence="1 2">
    <name type="scientific">Caerostris darwini</name>
    <dbReference type="NCBI Taxonomy" id="1538125"/>
    <lineage>
        <taxon>Eukaryota</taxon>
        <taxon>Metazoa</taxon>
        <taxon>Ecdysozoa</taxon>
        <taxon>Arthropoda</taxon>
        <taxon>Chelicerata</taxon>
        <taxon>Arachnida</taxon>
        <taxon>Araneae</taxon>
        <taxon>Araneomorphae</taxon>
        <taxon>Entelegynae</taxon>
        <taxon>Araneoidea</taxon>
        <taxon>Araneidae</taxon>
        <taxon>Caerostris</taxon>
    </lineage>
</organism>
<dbReference type="EMBL" id="BPLQ01008396">
    <property type="protein sequence ID" value="GIY37045.1"/>
    <property type="molecule type" value="Genomic_DNA"/>
</dbReference>
<name>A0AAV4STE8_9ARAC</name>
<reference evidence="1 2" key="1">
    <citation type="submission" date="2021-06" db="EMBL/GenBank/DDBJ databases">
        <title>Caerostris darwini draft genome.</title>
        <authorList>
            <person name="Kono N."/>
            <person name="Arakawa K."/>
        </authorList>
    </citation>
    <scope>NUCLEOTIDE SEQUENCE [LARGE SCALE GENOMIC DNA]</scope>
</reference>
<proteinExistence type="predicted"/>
<dbReference type="AlphaFoldDB" id="A0AAV4STE8"/>
<keyword evidence="2" id="KW-1185">Reference proteome</keyword>
<evidence type="ECO:0000313" key="1">
    <source>
        <dbReference type="EMBL" id="GIY37045.1"/>
    </source>
</evidence>
<dbReference type="Proteomes" id="UP001054837">
    <property type="component" value="Unassembled WGS sequence"/>
</dbReference>
<evidence type="ECO:0000313" key="2">
    <source>
        <dbReference type="Proteomes" id="UP001054837"/>
    </source>
</evidence>
<gene>
    <name evidence="1" type="ORF">CDAR_306511</name>
</gene>